<reference evidence="2 3" key="1">
    <citation type="submission" date="2014-01" db="EMBL/GenBank/DDBJ databases">
        <title>Roseivivax halodurans JCM 10272 Genome Sequencing.</title>
        <authorList>
            <person name="Lai Q."/>
            <person name="Li G."/>
            <person name="Shao Z."/>
        </authorList>
    </citation>
    <scope>NUCLEOTIDE SEQUENCE [LARGE SCALE GENOMIC DNA]</scope>
    <source>
        <strain evidence="2 3">JCM 10272</strain>
    </source>
</reference>
<evidence type="ECO:0000313" key="2">
    <source>
        <dbReference type="EMBL" id="ETX15114.1"/>
    </source>
</evidence>
<feature type="chain" id="PRO_5004977642" evidence="1">
    <location>
        <begin position="22"/>
        <end position="101"/>
    </location>
</feature>
<organism evidence="2 3">
    <name type="scientific">Roseivivax halodurans JCM 10272</name>
    <dbReference type="NCBI Taxonomy" id="1449350"/>
    <lineage>
        <taxon>Bacteria</taxon>
        <taxon>Pseudomonadati</taxon>
        <taxon>Pseudomonadota</taxon>
        <taxon>Alphaproteobacteria</taxon>
        <taxon>Rhodobacterales</taxon>
        <taxon>Roseobacteraceae</taxon>
        <taxon>Roseivivax</taxon>
    </lineage>
</organism>
<feature type="signal peptide" evidence="1">
    <location>
        <begin position="1"/>
        <end position="21"/>
    </location>
</feature>
<dbReference type="Proteomes" id="UP000022447">
    <property type="component" value="Unassembled WGS sequence"/>
</dbReference>
<evidence type="ECO:0000313" key="3">
    <source>
        <dbReference type="Proteomes" id="UP000022447"/>
    </source>
</evidence>
<dbReference type="eggNOG" id="ENOG503339E">
    <property type="taxonomic scope" value="Bacteria"/>
</dbReference>
<gene>
    <name evidence="2" type="ORF">OCH239_17660</name>
</gene>
<evidence type="ECO:0000256" key="1">
    <source>
        <dbReference type="SAM" id="SignalP"/>
    </source>
</evidence>
<protein>
    <submittedName>
        <fullName evidence="2">Uncharacterized protein</fullName>
    </submittedName>
</protein>
<dbReference type="AlphaFoldDB" id="X7EG92"/>
<dbReference type="EMBL" id="JALZ01000006">
    <property type="protein sequence ID" value="ETX15114.1"/>
    <property type="molecule type" value="Genomic_DNA"/>
</dbReference>
<keyword evidence="1" id="KW-0732">Signal</keyword>
<proteinExistence type="predicted"/>
<accession>X7EG92</accession>
<sequence length="101" mass="10465">MRQTLALAALAALTAAGAASAQQGRACGPRDTVLEKLEKRYGETRQSVGLAANEQMVEVYASPETGTWTILMTSAAGVTCLMATGQAFAEWTETEAAGDPA</sequence>
<comment type="caution">
    <text evidence="2">The sequence shown here is derived from an EMBL/GenBank/DDBJ whole genome shotgun (WGS) entry which is preliminary data.</text>
</comment>
<name>X7EG92_9RHOB</name>
<dbReference type="STRING" id="1449350.OCH239_17660"/>
<keyword evidence="3" id="KW-1185">Reference proteome</keyword>